<dbReference type="Proteomes" id="UP001215151">
    <property type="component" value="Unassembled WGS sequence"/>
</dbReference>
<feature type="compositionally biased region" description="Low complexity" evidence="1">
    <location>
        <begin position="26"/>
        <end position="37"/>
    </location>
</feature>
<feature type="region of interest" description="Disordered" evidence="1">
    <location>
        <begin position="1"/>
        <end position="245"/>
    </location>
</feature>
<feature type="compositionally biased region" description="Polar residues" evidence="1">
    <location>
        <begin position="143"/>
        <end position="155"/>
    </location>
</feature>
<reference evidence="2" key="1">
    <citation type="submission" date="2022-11" db="EMBL/GenBank/DDBJ databases">
        <title>Genome Sequence of Cubamyces cubensis.</title>
        <authorList>
            <person name="Buettner E."/>
        </authorList>
    </citation>
    <scope>NUCLEOTIDE SEQUENCE</scope>
    <source>
        <strain evidence="2">MPL-01</strain>
    </source>
</reference>
<feature type="compositionally biased region" description="Basic and acidic residues" evidence="1">
    <location>
        <begin position="115"/>
        <end position="130"/>
    </location>
</feature>
<feature type="compositionally biased region" description="Low complexity" evidence="1">
    <location>
        <begin position="227"/>
        <end position="236"/>
    </location>
</feature>
<sequence length="615" mass="69595">MAMSLQLRAGPMVCLPTDASGTEYVSYNGYANSSSDSGSRRGRGRGQAQGERQNGNGETKEREMVKSSEDEESSVTRGFDNSKEGQSGNEVLREDEASSFHKASGEEDLVQESIRSSEADSRSVKEEGRDLLGLGLQLEHSENPNTLRDSSQPNHGSMLGSDADSTESQSEAVVDGTRNDDDEESDDTTSDDWSSSDEESDGDSDQEACAPNSHDTRDAADDEKAHTLSLPSTSSSQDSAKEPEQLSTELLAEKRMAAAIELADMIERIQKQNALHALKRVQAMDTHFLRRVGKLVKHGEITGEWGDTPDDIRVRTTYDLSVYREESADDTAPQGSREETVEPQKEERLRLAYTVGDGQYQGRRLGIGEIHGPTASFDFLGRAPIEFSAETFTPPTFRYRLRCRKTGELFTVHTDEAAGEVWRRQGEALDELKAEVKKTQTVDDEEMKMCEDILKAREQRRRERRPGLLRWEMRRVMRYYLTQRDAHSQEYARRPLSCHCVRRYRPKVNALRIQRYSLPDVELHSNEWDICVYAWMLRQIRQIDRGTQTKFLEPDASLAYRGCPDKKDMFRARSQTSQPEQLDRDEPLRRASDTERPPGIQRCIQAISGVPIQQY</sequence>
<feature type="compositionally biased region" description="Basic and acidic residues" evidence="1">
    <location>
        <begin position="581"/>
        <end position="596"/>
    </location>
</feature>
<protein>
    <submittedName>
        <fullName evidence="2">Uncharacterized protein</fullName>
    </submittedName>
</protein>
<feature type="region of interest" description="Disordered" evidence="1">
    <location>
        <begin position="570"/>
        <end position="597"/>
    </location>
</feature>
<feature type="compositionally biased region" description="Basic and acidic residues" evidence="1">
    <location>
        <begin position="336"/>
        <end position="345"/>
    </location>
</feature>
<accession>A0AAD7TXK2</accession>
<keyword evidence="3" id="KW-1185">Reference proteome</keyword>
<feature type="compositionally biased region" description="Basic and acidic residues" evidence="1">
    <location>
        <begin position="214"/>
        <end position="226"/>
    </location>
</feature>
<feature type="compositionally biased region" description="Basic and acidic residues" evidence="1">
    <location>
        <begin position="58"/>
        <end position="68"/>
    </location>
</feature>
<feature type="compositionally biased region" description="Low complexity" evidence="1">
    <location>
        <begin position="46"/>
        <end position="57"/>
    </location>
</feature>
<feature type="region of interest" description="Disordered" evidence="1">
    <location>
        <begin position="325"/>
        <end position="345"/>
    </location>
</feature>
<evidence type="ECO:0000313" key="2">
    <source>
        <dbReference type="EMBL" id="KAJ8488368.1"/>
    </source>
</evidence>
<organism evidence="2 3">
    <name type="scientific">Trametes cubensis</name>
    <dbReference type="NCBI Taxonomy" id="1111947"/>
    <lineage>
        <taxon>Eukaryota</taxon>
        <taxon>Fungi</taxon>
        <taxon>Dikarya</taxon>
        <taxon>Basidiomycota</taxon>
        <taxon>Agaricomycotina</taxon>
        <taxon>Agaricomycetes</taxon>
        <taxon>Polyporales</taxon>
        <taxon>Polyporaceae</taxon>
        <taxon>Trametes</taxon>
    </lineage>
</organism>
<comment type="caution">
    <text evidence="2">The sequence shown here is derived from an EMBL/GenBank/DDBJ whole genome shotgun (WGS) entry which is preliminary data.</text>
</comment>
<evidence type="ECO:0000313" key="3">
    <source>
        <dbReference type="Proteomes" id="UP001215151"/>
    </source>
</evidence>
<dbReference type="AlphaFoldDB" id="A0AAD7TXK2"/>
<proteinExistence type="predicted"/>
<feature type="compositionally biased region" description="Basic and acidic residues" evidence="1">
    <location>
        <begin position="91"/>
        <end position="105"/>
    </location>
</feature>
<name>A0AAD7TXK2_9APHY</name>
<feature type="compositionally biased region" description="Acidic residues" evidence="1">
    <location>
        <begin position="180"/>
        <end position="206"/>
    </location>
</feature>
<dbReference type="EMBL" id="JAPEVG010000064">
    <property type="protein sequence ID" value="KAJ8488368.1"/>
    <property type="molecule type" value="Genomic_DNA"/>
</dbReference>
<evidence type="ECO:0000256" key="1">
    <source>
        <dbReference type="SAM" id="MobiDB-lite"/>
    </source>
</evidence>
<gene>
    <name evidence="2" type="ORF">ONZ51_g3624</name>
</gene>